<feature type="region of interest" description="Disordered" evidence="3">
    <location>
        <begin position="221"/>
        <end position="250"/>
    </location>
</feature>
<dbReference type="GO" id="GO:0005524">
    <property type="term" value="F:ATP binding"/>
    <property type="evidence" value="ECO:0007669"/>
    <property type="project" value="UniProtKB-KW"/>
</dbReference>
<dbReference type="Pfam" id="PF00005">
    <property type="entry name" value="ABC_tran"/>
    <property type="match status" value="2"/>
</dbReference>
<evidence type="ECO:0000256" key="3">
    <source>
        <dbReference type="SAM" id="MobiDB-lite"/>
    </source>
</evidence>
<evidence type="ECO:0000313" key="5">
    <source>
        <dbReference type="Proteomes" id="UP000288197"/>
    </source>
</evidence>
<gene>
    <name evidence="4" type="ORF">CBF32_05435</name>
</gene>
<dbReference type="GeneID" id="63146087"/>
<dbReference type="InterPro" id="IPR027417">
    <property type="entry name" value="P-loop_NTPase"/>
</dbReference>
<organism evidence="4 5">
    <name type="scientific">Vagococcus fluvialis</name>
    <dbReference type="NCBI Taxonomy" id="2738"/>
    <lineage>
        <taxon>Bacteria</taxon>
        <taxon>Bacillati</taxon>
        <taxon>Bacillota</taxon>
        <taxon>Bacilli</taxon>
        <taxon>Lactobacillales</taxon>
        <taxon>Enterococcaceae</taxon>
        <taxon>Vagococcus</taxon>
    </lineage>
</organism>
<accession>A0A369AXI9</accession>
<dbReference type="PANTHER" id="PTHR42855">
    <property type="entry name" value="ABC TRANSPORTER ATP-BINDING SUBUNIT"/>
    <property type="match status" value="1"/>
</dbReference>
<sequence length="487" mass="55896">MQELVLSMEDISLELGNKELFQFKKLSVYQGERIGIIGKNGEGKSSLLKLIMGELESGVGRIQKEVDFSYFAQLPEELCDNNIEVNAELLSQFDVPDANFDLMSGGEQAKYRLAKIFSSYKEGLILDEPTTHLDQKSKEFLIEELRYYYGTLIFVSHDRDFLNNLATKIWEISEGIVKEYKGNYDDYRNQKEQEELENQNAQEKYNLEKKKLETSIKKQKEQAKKISKISKSRANKNTKPDRLAGSKSKDTVQKNMFKQVKNLENRLEKLTPRQVFLNDKEISFPKHHFNEMHNPYPIMATGLSISYGDKIILDNCDFQFKKSQKIAIVGDNGVGKTSLLKKIYQGEHSIMVSSKVIFSVYEQLSYQLNSDKSILEYLLSQTDYSESVSRSVLNKLGFTQDELKKPLSLLSGGEKTRLSLSLVMTKPSNVLILDEPTNFIDLKTIEALEGLIKSYQGTVIFTSHDSYFVENVATEIYEFKNHKLILR</sequence>
<evidence type="ECO:0000256" key="2">
    <source>
        <dbReference type="ARBA" id="ARBA00022840"/>
    </source>
</evidence>
<comment type="caution">
    <text evidence="4">The sequence shown here is derived from an EMBL/GenBank/DDBJ whole genome shotgun (WGS) entry which is preliminary data.</text>
</comment>
<feature type="compositionally biased region" description="Basic residues" evidence="3">
    <location>
        <begin position="225"/>
        <end position="236"/>
    </location>
</feature>
<dbReference type="RefSeq" id="WP_114289304.1">
    <property type="nucleotide sequence ID" value="NZ_CP122523.1"/>
</dbReference>
<feature type="compositionally biased region" description="Basic and acidic residues" evidence="3">
    <location>
        <begin position="238"/>
        <end position="250"/>
    </location>
</feature>
<dbReference type="SMART" id="SM00382">
    <property type="entry name" value="AAA"/>
    <property type="match status" value="2"/>
</dbReference>
<dbReference type="InterPro" id="IPR017871">
    <property type="entry name" value="ABC_transporter-like_CS"/>
</dbReference>
<dbReference type="InterPro" id="IPR051309">
    <property type="entry name" value="ABCF_ATPase"/>
</dbReference>
<dbReference type="InterPro" id="IPR003439">
    <property type="entry name" value="ABC_transporter-like_ATP-bd"/>
</dbReference>
<proteinExistence type="predicted"/>
<dbReference type="Gene3D" id="3.40.50.300">
    <property type="entry name" value="P-loop containing nucleotide triphosphate hydrolases"/>
    <property type="match status" value="3"/>
</dbReference>
<dbReference type="AlphaFoldDB" id="A0A369AXI9"/>
<dbReference type="NCBIfam" id="NF000355">
    <property type="entry name" value="ribo_prot_ABC_F"/>
    <property type="match status" value="1"/>
</dbReference>
<protein>
    <submittedName>
        <fullName evidence="4">ABC-F type ribosomal protection protein</fullName>
    </submittedName>
</protein>
<dbReference type="EMBL" id="NGJX01000004">
    <property type="protein sequence ID" value="RSU02710.1"/>
    <property type="molecule type" value="Genomic_DNA"/>
</dbReference>
<name>A0A369AXI9_9ENTE</name>
<evidence type="ECO:0000256" key="1">
    <source>
        <dbReference type="ARBA" id="ARBA00022741"/>
    </source>
</evidence>
<keyword evidence="1" id="KW-0547">Nucleotide-binding</keyword>
<dbReference type="InterPro" id="IPR003593">
    <property type="entry name" value="AAA+_ATPase"/>
</dbReference>
<dbReference type="PANTHER" id="PTHR42855:SF2">
    <property type="entry name" value="DRUG RESISTANCE ABC TRANSPORTER,ATP-BINDING PROTEIN"/>
    <property type="match status" value="1"/>
</dbReference>
<dbReference type="CDD" id="cd03221">
    <property type="entry name" value="ABCF_EF-3"/>
    <property type="match status" value="2"/>
</dbReference>
<dbReference type="PROSITE" id="PS50893">
    <property type="entry name" value="ABC_TRANSPORTER_2"/>
    <property type="match status" value="2"/>
</dbReference>
<evidence type="ECO:0000313" key="4">
    <source>
        <dbReference type="EMBL" id="RSU02710.1"/>
    </source>
</evidence>
<dbReference type="OrthoDB" id="9760950at2"/>
<keyword evidence="5" id="KW-1185">Reference proteome</keyword>
<reference evidence="4 5" key="1">
    <citation type="submission" date="2017-05" db="EMBL/GenBank/DDBJ databases">
        <title>Vagococcus spp. assemblies.</title>
        <authorList>
            <person name="Gulvik C.A."/>
        </authorList>
    </citation>
    <scope>NUCLEOTIDE SEQUENCE [LARGE SCALE GENOMIC DNA]</scope>
    <source>
        <strain evidence="4 5">NCFB 2497</strain>
    </source>
</reference>
<dbReference type="GO" id="GO:0016887">
    <property type="term" value="F:ATP hydrolysis activity"/>
    <property type="evidence" value="ECO:0007669"/>
    <property type="project" value="InterPro"/>
</dbReference>
<dbReference type="PROSITE" id="PS00211">
    <property type="entry name" value="ABC_TRANSPORTER_1"/>
    <property type="match status" value="2"/>
</dbReference>
<keyword evidence="2" id="KW-0067">ATP-binding</keyword>
<dbReference type="SUPFAM" id="SSF52540">
    <property type="entry name" value="P-loop containing nucleoside triphosphate hydrolases"/>
    <property type="match status" value="2"/>
</dbReference>
<dbReference type="Proteomes" id="UP000288197">
    <property type="component" value="Unassembled WGS sequence"/>
</dbReference>